<feature type="DNA-binding region" description="HMG box" evidence="1">
    <location>
        <begin position="44"/>
        <end position="117"/>
    </location>
</feature>
<comment type="caution">
    <text evidence="3">The sequence shown here is derived from an EMBL/GenBank/DDBJ whole genome shotgun (WGS) entry which is preliminary data.</text>
</comment>
<feature type="domain" description="HMG box" evidence="2">
    <location>
        <begin position="44"/>
        <end position="117"/>
    </location>
</feature>
<evidence type="ECO:0000259" key="2">
    <source>
        <dbReference type="PROSITE" id="PS50118"/>
    </source>
</evidence>
<name>A0A8H2W9W3_9AGAM</name>
<dbReference type="EMBL" id="CAJMWR010000080">
    <property type="protein sequence ID" value="CAE6342641.1"/>
    <property type="molecule type" value="Genomic_DNA"/>
</dbReference>
<dbReference type="GO" id="GO:0003677">
    <property type="term" value="F:DNA binding"/>
    <property type="evidence" value="ECO:0007669"/>
    <property type="project" value="UniProtKB-UniRule"/>
</dbReference>
<keyword evidence="1" id="KW-0539">Nucleus</keyword>
<evidence type="ECO:0000256" key="1">
    <source>
        <dbReference type="PROSITE-ProRule" id="PRU00267"/>
    </source>
</evidence>
<evidence type="ECO:0000313" key="4">
    <source>
        <dbReference type="Proteomes" id="UP000663840"/>
    </source>
</evidence>
<dbReference type="SUPFAM" id="SSF47095">
    <property type="entry name" value="HMG-box"/>
    <property type="match status" value="1"/>
</dbReference>
<keyword evidence="1" id="KW-0238">DNA-binding</keyword>
<reference evidence="3" key="1">
    <citation type="submission" date="2021-01" db="EMBL/GenBank/DDBJ databases">
        <authorList>
            <person name="Kaushik A."/>
        </authorList>
    </citation>
    <scope>NUCLEOTIDE SEQUENCE</scope>
    <source>
        <strain evidence="3">AG1-1A</strain>
    </source>
</reference>
<sequence>MRKKRLFTQWTMPLYPPFAELPLPEQECIIQLLEDNLVNDTGNLKRACNSFFAFRRARSIEILDYMWAKYGRTMNQADISAQLQREWNAFSQEERDSFKSEANDNRMRLKELFPEYMYTPIPNAFWNTLAEDGKKRFFFESIARIAKAMVDPEHKVSSYQNIREWARRPENRKYVKEETVETSETQATTTADYSSRCSFNQINIVPLDDPQDDYWLDCFKSTLTYIGPRMPGEPERMLEMVIPNPEGSTFPVYIEVDIPLGTPQNEINMIKAIDQIIPGDAIILRNYTKPEYPIGISDVLEFNALHSSDLPMHHDQLSAFSPLSYSSSSSHSNTTNNLSPITLPEPQLLAGHYEFDATGWPQVPTLPGAHDQYASILFITPTNADRLYSEQVDQNHTVLIDHSIAYDRNFGLDTSLPSIIPLASNFASVQATVDCEDNLGLIQADIECIAHHASTPATFQDHTGHEFSALEPQYSVLGGFGQNQLEGSFSLSEGPFYHDNFFDAELESMLPQFENEADLDSIHRLLGESARLLELEAQWWF</sequence>
<dbReference type="AlphaFoldDB" id="A0A8H2W9W3"/>
<protein>
    <recommendedName>
        <fullName evidence="2">HMG box domain-containing protein</fullName>
    </recommendedName>
</protein>
<evidence type="ECO:0000313" key="3">
    <source>
        <dbReference type="EMBL" id="CAE6342641.1"/>
    </source>
</evidence>
<gene>
    <name evidence="3" type="ORF">RDB_LOCUS4730</name>
</gene>
<organism evidence="3 4">
    <name type="scientific">Rhizoctonia solani</name>
    <dbReference type="NCBI Taxonomy" id="456999"/>
    <lineage>
        <taxon>Eukaryota</taxon>
        <taxon>Fungi</taxon>
        <taxon>Dikarya</taxon>
        <taxon>Basidiomycota</taxon>
        <taxon>Agaricomycotina</taxon>
        <taxon>Agaricomycetes</taxon>
        <taxon>Cantharellales</taxon>
        <taxon>Ceratobasidiaceae</taxon>
        <taxon>Rhizoctonia</taxon>
    </lineage>
</organism>
<dbReference type="InterPro" id="IPR036910">
    <property type="entry name" value="HMG_box_dom_sf"/>
</dbReference>
<dbReference type="Proteomes" id="UP000663840">
    <property type="component" value="Unassembled WGS sequence"/>
</dbReference>
<dbReference type="GO" id="GO:0005634">
    <property type="term" value="C:nucleus"/>
    <property type="evidence" value="ECO:0007669"/>
    <property type="project" value="UniProtKB-UniRule"/>
</dbReference>
<dbReference type="OrthoDB" id="62853at2759"/>
<dbReference type="InterPro" id="IPR009071">
    <property type="entry name" value="HMG_box_dom"/>
</dbReference>
<dbReference type="Gene3D" id="1.10.30.10">
    <property type="entry name" value="High mobility group box domain"/>
    <property type="match status" value="1"/>
</dbReference>
<dbReference type="PROSITE" id="PS50118">
    <property type="entry name" value="HMG_BOX_2"/>
    <property type="match status" value="1"/>
</dbReference>
<accession>A0A8H2W9W3</accession>
<proteinExistence type="predicted"/>